<keyword evidence="1" id="KW-1133">Transmembrane helix</keyword>
<feature type="transmembrane region" description="Helical" evidence="1">
    <location>
        <begin position="243"/>
        <end position="262"/>
    </location>
</feature>
<dbReference type="RefSeq" id="WP_221861039.1">
    <property type="nucleotide sequence ID" value="NZ_JAIKTU010000006.1"/>
</dbReference>
<feature type="transmembrane region" description="Helical" evidence="1">
    <location>
        <begin position="149"/>
        <end position="166"/>
    </location>
</feature>
<feature type="transmembrane region" description="Helical" evidence="1">
    <location>
        <begin position="12"/>
        <end position="36"/>
    </location>
</feature>
<feature type="transmembrane region" description="Helical" evidence="1">
    <location>
        <begin position="56"/>
        <end position="77"/>
    </location>
</feature>
<comment type="caution">
    <text evidence="2">The sequence shown here is derived from an EMBL/GenBank/DDBJ whole genome shotgun (WGS) entry which is preliminary data.</text>
</comment>
<feature type="transmembrane region" description="Helical" evidence="1">
    <location>
        <begin position="315"/>
        <end position="336"/>
    </location>
</feature>
<reference evidence="2 3" key="1">
    <citation type="journal article" date="2021" name="Cell Host Microbe">
        <title>in vivo commensal control of Clostridioides difficile virulence.</title>
        <authorList>
            <person name="Girinathan B.P."/>
            <person name="Dibenedetto N."/>
            <person name="Worley J.N."/>
            <person name="Peltier J."/>
            <person name="Arrieta-Ortiz M.L."/>
            <person name="Rupa Christinal Immanuel S."/>
            <person name="Lavin R."/>
            <person name="Delaney M.L."/>
            <person name="Cummins C."/>
            <person name="Hoffmann M."/>
            <person name="Luo Y."/>
            <person name="Gonzalez-Escalona N."/>
            <person name="Allard M."/>
            <person name="Onderdonk A.B."/>
            <person name="Gerber G.K."/>
            <person name="Sonenshein A.L."/>
            <person name="Baliga N."/>
            <person name="Dupuy B."/>
            <person name="Bry L."/>
        </authorList>
    </citation>
    <scope>NUCLEOTIDE SEQUENCE [LARGE SCALE GENOMIC DNA]</scope>
    <source>
        <strain evidence="2 3">DSM 599</strain>
    </source>
</reference>
<evidence type="ECO:0008006" key="4">
    <source>
        <dbReference type="Google" id="ProtNLM"/>
    </source>
</evidence>
<protein>
    <recommendedName>
        <fullName evidence="4">ABC transporter permease</fullName>
    </recommendedName>
</protein>
<proteinExistence type="predicted"/>
<evidence type="ECO:0000256" key="1">
    <source>
        <dbReference type="SAM" id="Phobius"/>
    </source>
</evidence>
<keyword evidence="1" id="KW-0472">Membrane</keyword>
<organism evidence="2 3">
    <name type="scientific">Clostridium sardiniense</name>
    <name type="common">Clostridium absonum</name>
    <dbReference type="NCBI Taxonomy" id="29369"/>
    <lineage>
        <taxon>Bacteria</taxon>
        <taxon>Bacillati</taxon>
        <taxon>Bacillota</taxon>
        <taxon>Clostridia</taxon>
        <taxon>Eubacteriales</taxon>
        <taxon>Clostridiaceae</taxon>
        <taxon>Clostridium</taxon>
    </lineage>
</organism>
<feature type="transmembrane region" description="Helical" evidence="1">
    <location>
        <begin position="105"/>
        <end position="129"/>
    </location>
</feature>
<sequence length="345" mass="40468">MKNIIKKSLIYQWFYTTKWSILLATFIWTSYSYLNICNHKIIDFKNRIASFNSDKFILIDVLSIAVFICLIILVYIAGNGLKKRSKMIVISSGPYNRNEIFWNNFLCNIGIVILFIVIYIYLAICIRYKHSDVLYYCSNYYEVLFKDSFKLLVLGILTISYSLLIDRLFSNSFVTIISIVLIPVSLIVFTIVNIGIIFNTNPVSNNIYSYIIRIRDVFLSYLNYFQYELQKDALYYLADNNKITIFISFLILLISFGILFIVKLLNKKVKMENISNFFVFKNVKYVITFFASIAIGSYGSYIINEIFMINYFYNGKYIISFIFIEIILIIISNMIISKLISKFIK</sequence>
<feature type="transmembrane region" description="Helical" evidence="1">
    <location>
        <begin position="283"/>
        <end position="303"/>
    </location>
</feature>
<accession>A0ABS7KYD7</accession>
<feature type="transmembrane region" description="Helical" evidence="1">
    <location>
        <begin position="173"/>
        <end position="198"/>
    </location>
</feature>
<dbReference type="EMBL" id="JAIKTU010000006">
    <property type="protein sequence ID" value="MBY0755667.1"/>
    <property type="molecule type" value="Genomic_DNA"/>
</dbReference>
<gene>
    <name evidence="2" type="ORF">K5V21_09355</name>
</gene>
<dbReference type="Proteomes" id="UP001299068">
    <property type="component" value="Unassembled WGS sequence"/>
</dbReference>
<keyword evidence="1" id="KW-0812">Transmembrane</keyword>
<keyword evidence="3" id="KW-1185">Reference proteome</keyword>
<name>A0ABS7KYD7_CLOSR</name>
<evidence type="ECO:0000313" key="3">
    <source>
        <dbReference type="Proteomes" id="UP001299068"/>
    </source>
</evidence>
<evidence type="ECO:0000313" key="2">
    <source>
        <dbReference type="EMBL" id="MBY0755667.1"/>
    </source>
</evidence>